<dbReference type="AlphaFoldDB" id="A0A7H8NDB8"/>
<gene>
    <name evidence="1" type="ORF">HUT08_26070</name>
</gene>
<evidence type="ECO:0000313" key="1">
    <source>
        <dbReference type="EMBL" id="QKW52425.1"/>
    </source>
</evidence>
<proteinExistence type="predicted"/>
<accession>A0A7H8NDB8</accession>
<reference evidence="1 2" key="1">
    <citation type="submission" date="2020-06" db="EMBL/GenBank/DDBJ databases">
        <title>Genome mining for natural products.</title>
        <authorList>
            <person name="Zhang B."/>
            <person name="Shi J."/>
            <person name="Ge H."/>
        </authorList>
    </citation>
    <scope>NUCLEOTIDE SEQUENCE [LARGE SCALE GENOMIC DNA]</scope>
    <source>
        <strain evidence="1 2">NA00687</strain>
    </source>
</reference>
<sequence length="247" mass="27559">MMPGTLAMPSVESTGLVGMAPLVERRRAGEVFPRVPLGRYELTWEQTAVALYVERYWLSTMPSTEELLNAAERAANAYRPDRLDERLPLLLAAPYREASSAWNYAYRLCLLYWYENATAEILGQTVVMPALYASDLAVGRSRQATGRVGELDGYMVEGMARIGADLAVRLSQWVHLEFGPPWKRVPAADLPAEYLEAMPDRRRRSYCHQVAVNRQTWPGKPLLVSFDNGHHAIGTVPPICVIPGDAA</sequence>
<protein>
    <submittedName>
        <fullName evidence="1">Uncharacterized protein</fullName>
    </submittedName>
</protein>
<keyword evidence="2" id="KW-1185">Reference proteome</keyword>
<organism evidence="1 2">
    <name type="scientific">Streptomyces buecherae</name>
    <dbReference type="NCBI Taxonomy" id="2763006"/>
    <lineage>
        <taxon>Bacteria</taxon>
        <taxon>Bacillati</taxon>
        <taxon>Actinomycetota</taxon>
        <taxon>Actinomycetes</taxon>
        <taxon>Kitasatosporales</taxon>
        <taxon>Streptomycetaceae</taxon>
        <taxon>Streptomyces</taxon>
    </lineage>
</organism>
<name>A0A7H8NDB8_9ACTN</name>
<dbReference type="RefSeq" id="WP_176164129.1">
    <property type="nucleotide sequence ID" value="NZ_CP054929.1"/>
</dbReference>
<evidence type="ECO:0000313" key="2">
    <source>
        <dbReference type="Proteomes" id="UP000509303"/>
    </source>
</evidence>
<dbReference type="EMBL" id="CP054929">
    <property type="protein sequence ID" value="QKW52425.1"/>
    <property type="molecule type" value="Genomic_DNA"/>
</dbReference>
<dbReference type="Proteomes" id="UP000509303">
    <property type="component" value="Chromosome"/>
</dbReference>